<comment type="caution">
    <text evidence="5">The sequence shown here is derived from an EMBL/GenBank/DDBJ whole genome shotgun (WGS) entry which is preliminary data.</text>
</comment>
<dbReference type="RefSeq" id="WP_249332297.1">
    <property type="nucleotide sequence ID" value="NZ_JACRSY010000008.1"/>
</dbReference>
<dbReference type="Pfam" id="PF04586">
    <property type="entry name" value="Peptidase_S78"/>
    <property type="match status" value="1"/>
</dbReference>
<dbReference type="EMBL" id="JACRSY010000008">
    <property type="protein sequence ID" value="MBC8579142.1"/>
    <property type="molecule type" value="Genomic_DNA"/>
</dbReference>
<dbReference type="Proteomes" id="UP000655830">
    <property type="component" value="Unassembled WGS sequence"/>
</dbReference>
<accession>A0A926ICX1</accession>
<evidence type="ECO:0000313" key="5">
    <source>
        <dbReference type="EMBL" id="MBC8579142.1"/>
    </source>
</evidence>
<dbReference type="GO" id="GO:0006508">
    <property type="term" value="P:proteolysis"/>
    <property type="evidence" value="ECO:0007669"/>
    <property type="project" value="UniProtKB-KW"/>
</dbReference>
<evidence type="ECO:0000256" key="3">
    <source>
        <dbReference type="ARBA" id="ARBA00022801"/>
    </source>
</evidence>
<keyword evidence="1" id="KW-1188">Viral release from host cell</keyword>
<protein>
    <submittedName>
        <fullName evidence="5">HK97 family phage prohead protease</fullName>
    </submittedName>
</protein>
<evidence type="ECO:0000256" key="1">
    <source>
        <dbReference type="ARBA" id="ARBA00022612"/>
    </source>
</evidence>
<evidence type="ECO:0000259" key="4">
    <source>
        <dbReference type="Pfam" id="PF04586"/>
    </source>
</evidence>
<evidence type="ECO:0000256" key="2">
    <source>
        <dbReference type="ARBA" id="ARBA00022670"/>
    </source>
</evidence>
<proteinExistence type="predicted"/>
<dbReference type="AlphaFoldDB" id="A0A926ICX1"/>
<dbReference type="GO" id="GO:0008233">
    <property type="term" value="F:peptidase activity"/>
    <property type="evidence" value="ECO:0007669"/>
    <property type="project" value="UniProtKB-KW"/>
</dbReference>
<dbReference type="InterPro" id="IPR054613">
    <property type="entry name" value="Peptidase_S78_dom"/>
</dbReference>
<feature type="domain" description="Prohead serine protease" evidence="4">
    <location>
        <begin position="6"/>
        <end position="158"/>
    </location>
</feature>
<gene>
    <name evidence="5" type="ORF">H8718_06275</name>
</gene>
<dbReference type="NCBIfam" id="TIGR01543">
    <property type="entry name" value="proheadase_HK97"/>
    <property type="match status" value="1"/>
</dbReference>
<name>A0A926ICX1_9FIRM</name>
<dbReference type="InterPro" id="IPR006433">
    <property type="entry name" value="Prohead_protease"/>
</dbReference>
<keyword evidence="2 5" id="KW-0645">Protease</keyword>
<keyword evidence="6" id="KW-1185">Reference proteome</keyword>
<keyword evidence="3" id="KW-0378">Hydrolase</keyword>
<organism evidence="5 6">
    <name type="scientific">Zhenhengia yiwuensis</name>
    <dbReference type="NCBI Taxonomy" id="2763666"/>
    <lineage>
        <taxon>Bacteria</taxon>
        <taxon>Bacillati</taxon>
        <taxon>Bacillota</taxon>
        <taxon>Clostridia</taxon>
        <taxon>Lachnospirales</taxon>
        <taxon>Lachnospiraceae</taxon>
        <taxon>Zhenhengia</taxon>
    </lineage>
</organism>
<sequence length="200" mass="22739">MDIEIRSDGSMVVEGYVNAVDRFSRELYGHKGKFIEKVEPNVFKRALEMADSISMLLNHDSRRKLADTKDGSLELVEDAIGLRARAIVTDPEVIQEGKKGNLKGWSFGFRNLKDSWEEDGEIQKRTLHDIDLMEVSLLTITPAYIATSVSVRSEEIETRSVEDAPKTAPTTEELVKDSQRAFEQQMLDIDIWLLKNKKSH</sequence>
<evidence type="ECO:0000313" key="6">
    <source>
        <dbReference type="Proteomes" id="UP000655830"/>
    </source>
</evidence>
<reference evidence="5" key="1">
    <citation type="submission" date="2020-08" db="EMBL/GenBank/DDBJ databases">
        <title>Genome public.</title>
        <authorList>
            <person name="Liu C."/>
            <person name="Sun Q."/>
        </authorList>
    </citation>
    <scope>NUCLEOTIDE SEQUENCE</scope>
    <source>
        <strain evidence="5">NSJ-12</strain>
    </source>
</reference>